<organism evidence="4 5">
    <name type="scientific">Kitasatospora saccharophila</name>
    <dbReference type="NCBI Taxonomy" id="407973"/>
    <lineage>
        <taxon>Bacteria</taxon>
        <taxon>Bacillati</taxon>
        <taxon>Actinomycetota</taxon>
        <taxon>Actinomycetes</taxon>
        <taxon>Kitasatosporales</taxon>
        <taxon>Streptomycetaceae</taxon>
        <taxon>Kitasatospora</taxon>
    </lineage>
</organism>
<keyword evidence="2" id="KW-1133">Transmembrane helix</keyword>
<reference evidence="5" key="1">
    <citation type="journal article" date="2019" name="Int. J. Syst. Evol. Microbiol.">
        <title>The Global Catalogue of Microorganisms (GCM) 10K type strain sequencing project: providing services to taxonomists for standard genome sequencing and annotation.</title>
        <authorList>
            <consortium name="The Broad Institute Genomics Platform"/>
            <consortium name="The Broad Institute Genome Sequencing Center for Infectious Disease"/>
            <person name="Wu L."/>
            <person name="Ma J."/>
        </authorList>
    </citation>
    <scope>NUCLEOTIDE SEQUENCE [LARGE SCALE GENOMIC DNA]</scope>
    <source>
        <strain evidence="5">JCM 14559</strain>
    </source>
</reference>
<proteinExistence type="predicted"/>
<dbReference type="Pfam" id="PF19747">
    <property type="entry name" value="DUF6234"/>
    <property type="match status" value="1"/>
</dbReference>
<name>A0ABP5JR25_9ACTN</name>
<dbReference type="EMBL" id="BAAANS010000065">
    <property type="protein sequence ID" value="GAA2118929.1"/>
    <property type="molecule type" value="Genomic_DNA"/>
</dbReference>
<gene>
    <name evidence="4" type="ORF">GCM10009759_66610</name>
</gene>
<keyword evidence="5" id="KW-1185">Reference proteome</keyword>
<feature type="transmembrane region" description="Helical" evidence="2">
    <location>
        <begin position="68"/>
        <end position="86"/>
    </location>
</feature>
<protein>
    <recommendedName>
        <fullName evidence="3">DUF6234 domain-containing protein</fullName>
    </recommendedName>
</protein>
<dbReference type="InterPro" id="IPR046201">
    <property type="entry name" value="DUF6234"/>
</dbReference>
<dbReference type="RefSeq" id="WP_344557639.1">
    <property type="nucleotide sequence ID" value="NZ_BAAANS010000065.1"/>
</dbReference>
<keyword evidence="2" id="KW-0472">Membrane</keyword>
<evidence type="ECO:0000313" key="4">
    <source>
        <dbReference type="EMBL" id="GAA2118929.1"/>
    </source>
</evidence>
<dbReference type="Proteomes" id="UP001500897">
    <property type="component" value="Unassembled WGS sequence"/>
</dbReference>
<feature type="domain" description="DUF6234" evidence="3">
    <location>
        <begin position="31"/>
        <end position="139"/>
    </location>
</feature>
<comment type="caution">
    <text evidence="4">The sequence shown here is derived from an EMBL/GenBank/DDBJ whole genome shotgun (WGS) entry which is preliminary data.</text>
</comment>
<evidence type="ECO:0000313" key="5">
    <source>
        <dbReference type="Proteomes" id="UP001500897"/>
    </source>
</evidence>
<evidence type="ECO:0000259" key="3">
    <source>
        <dbReference type="Pfam" id="PF19747"/>
    </source>
</evidence>
<feature type="region of interest" description="Disordered" evidence="1">
    <location>
        <begin position="1"/>
        <end position="20"/>
    </location>
</feature>
<feature type="transmembrane region" description="Helical" evidence="2">
    <location>
        <begin position="25"/>
        <end position="48"/>
    </location>
</feature>
<keyword evidence="2" id="KW-0812">Transmembrane</keyword>
<feature type="transmembrane region" description="Helical" evidence="2">
    <location>
        <begin position="93"/>
        <end position="114"/>
    </location>
</feature>
<sequence>MTDVPTAPTTPPPPRGRRRPRPLPLLADLAATLVLSVAQFLVLLRVTLIPADRPTESFEVFDVTSTSVVLRLGWLLLAALVLLALAYRLRAALAAAVQVLAVLGLGAVFLFGLAHHTPDLPAHAHAPTSGSTACRSGAHCP</sequence>
<accession>A0ABP5JR25</accession>
<evidence type="ECO:0000256" key="2">
    <source>
        <dbReference type="SAM" id="Phobius"/>
    </source>
</evidence>
<evidence type="ECO:0000256" key="1">
    <source>
        <dbReference type="SAM" id="MobiDB-lite"/>
    </source>
</evidence>